<dbReference type="AlphaFoldDB" id="A0A1I7XGJ2"/>
<evidence type="ECO:0000256" key="2">
    <source>
        <dbReference type="ARBA" id="ARBA00010515"/>
    </source>
</evidence>
<keyword evidence="5" id="KW-1185">Reference proteome</keyword>
<dbReference type="SUPFAM" id="SSF53474">
    <property type="entry name" value="alpha/beta-Hydrolases"/>
    <property type="match status" value="2"/>
</dbReference>
<name>A0A1I7XGJ2_HETBA</name>
<evidence type="ECO:0000313" key="6">
    <source>
        <dbReference type="WBParaSite" id="Hba_16603"/>
    </source>
</evidence>
<dbReference type="InterPro" id="IPR002018">
    <property type="entry name" value="CarbesteraseB"/>
</dbReference>
<dbReference type="PROSITE" id="PS00941">
    <property type="entry name" value="CARBOXYLESTERASE_B_2"/>
    <property type="match status" value="1"/>
</dbReference>
<feature type="domain" description="Carboxylesterase type B" evidence="4">
    <location>
        <begin position="166"/>
        <end position="415"/>
    </location>
</feature>
<dbReference type="PANTHER" id="PTHR43903">
    <property type="entry name" value="NEUROLIGIN"/>
    <property type="match status" value="1"/>
</dbReference>
<evidence type="ECO:0000259" key="4">
    <source>
        <dbReference type="Pfam" id="PF00135"/>
    </source>
</evidence>
<dbReference type="GO" id="GO:0016787">
    <property type="term" value="F:hydrolase activity"/>
    <property type="evidence" value="ECO:0007669"/>
    <property type="project" value="InterPro"/>
</dbReference>
<dbReference type="PROSITE" id="PS01173">
    <property type="entry name" value="LIPASE_GDXG_HIS"/>
    <property type="match status" value="1"/>
</dbReference>
<feature type="domain" description="Carboxylesterase type B" evidence="4">
    <location>
        <begin position="13"/>
        <end position="60"/>
    </location>
</feature>
<accession>A0A1I7XGJ2</accession>
<dbReference type="InterPro" id="IPR051093">
    <property type="entry name" value="Neuroligin/BSAL"/>
</dbReference>
<dbReference type="WBParaSite" id="Hba_16603">
    <property type="protein sequence ID" value="Hba_16603"/>
    <property type="gene ID" value="Hba_16603"/>
</dbReference>
<sequence>MDFHRHDRFAAQNMERESEDCLYLNVFSPYDHEDESKVFPILVWIHGGSFLAGSADTGIDMEVDIRIHYHCNVQFILCGRYIYIYIYIHVHRCEKTISEEDAAEIVGDEYNKEDIKDKHCNYQDHKITCLTADLTPYQQIECLRLELNLTSPLLRKALAIELGVSKMVVDHDLVPTSGAELVRVHARIPIMTGVARKEWAHKKPQFYNLHRKASLTAEESAESVFRIIEGSFHDTTIEKLSNATLHLVANASFVRYIDDPSNTFETSRVVSALQKMEADIEFVSPCQKEIDAYVQKGIQVYAYSFDYVPESPIYEEKKTFGLFGKEPVTVMRKDKTFEDRKLEAFHGLDHAFIFSRGYSSNFDIRPYTKRDETMSKILTNMITNFAKKGDPSIPRFTWPQFTVNASEHVSINIPPK</sequence>
<dbReference type="InterPro" id="IPR002168">
    <property type="entry name" value="Lipase_GDXG_HIS_AS"/>
</dbReference>
<evidence type="ECO:0000256" key="1">
    <source>
        <dbReference type="ARBA" id="ARBA00005964"/>
    </source>
</evidence>
<dbReference type="Pfam" id="PF00135">
    <property type="entry name" value="COesterase"/>
    <property type="match status" value="2"/>
</dbReference>
<reference evidence="6" key="1">
    <citation type="submission" date="2016-11" db="UniProtKB">
        <authorList>
            <consortium name="WormBaseParasite"/>
        </authorList>
    </citation>
    <scope>IDENTIFICATION</scope>
</reference>
<organism evidence="5 6">
    <name type="scientific">Heterorhabditis bacteriophora</name>
    <name type="common">Entomopathogenic nematode worm</name>
    <dbReference type="NCBI Taxonomy" id="37862"/>
    <lineage>
        <taxon>Eukaryota</taxon>
        <taxon>Metazoa</taxon>
        <taxon>Ecdysozoa</taxon>
        <taxon>Nematoda</taxon>
        <taxon>Chromadorea</taxon>
        <taxon>Rhabditida</taxon>
        <taxon>Rhabditina</taxon>
        <taxon>Rhabditomorpha</taxon>
        <taxon>Strongyloidea</taxon>
        <taxon>Heterorhabditidae</taxon>
        <taxon>Heterorhabditis</taxon>
    </lineage>
</organism>
<proteinExistence type="inferred from homology"/>
<dbReference type="Proteomes" id="UP000095283">
    <property type="component" value="Unplaced"/>
</dbReference>
<dbReference type="InterPro" id="IPR029058">
    <property type="entry name" value="AB_hydrolase_fold"/>
</dbReference>
<evidence type="ECO:0000256" key="3">
    <source>
        <dbReference type="ARBA" id="ARBA00022729"/>
    </source>
</evidence>
<protein>
    <submittedName>
        <fullName evidence="6">COesterase domain-containing protein</fullName>
    </submittedName>
</protein>
<dbReference type="InterPro" id="IPR019819">
    <property type="entry name" value="Carboxylesterase_B_CS"/>
</dbReference>
<comment type="similarity">
    <text evidence="1">Belongs to the type-B carboxylesterase/lipase family.</text>
</comment>
<keyword evidence="3" id="KW-0732">Signal</keyword>
<comment type="similarity">
    <text evidence="2">Belongs to the 'GDXG' lipolytic enzyme family.</text>
</comment>
<dbReference type="Gene3D" id="3.40.50.1820">
    <property type="entry name" value="alpha/beta hydrolase"/>
    <property type="match status" value="2"/>
</dbReference>
<evidence type="ECO:0000313" key="5">
    <source>
        <dbReference type="Proteomes" id="UP000095283"/>
    </source>
</evidence>